<evidence type="ECO:0000256" key="1">
    <source>
        <dbReference type="SAM" id="MobiDB-lite"/>
    </source>
</evidence>
<proteinExistence type="predicted"/>
<dbReference type="EMBL" id="JARJCW010000039">
    <property type="protein sequence ID" value="KAJ7206502.1"/>
    <property type="molecule type" value="Genomic_DNA"/>
</dbReference>
<accession>A0AAD6V9F2</accession>
<dbReference type="AlphaFoldDB" id="A0AAD6V9F2"/>
<evidence type="ECO:0000313" key="3">
    <source>
        <dbReference type="Proteomes" id="UP001219525"/>
    </source>
</evidence>
<dbReference type="InterPro" id="IPR052258">
    <property type="entry name" value="Diverse_Func_Domain-Protein"/>
</dbReference>
<evidence type="ECO:0000313" key="2">
    <source>
        <dbReference type="EMBL" id="KAJ7206502.1"/>
    </source>
</evidence>
<feature type="compositionally biased region" description="Gly residues" evidence="1">
    <location>
        <begin position="283"/>
        <end position="304"/>
    </location>
</feature>
<dbReference type="PANTHER" id="PTHR37612:SF22">
    <property type="entry name" value="GLYCINE-RICH CELL WALL STRUCTURAL PROTEIN 1.0-LIKE"/>
    <property type="match status" value="1"/>
</dbReference>
<feature type="region of interest" description="Disordered" evidence="1">
    <location>
        <begin position="241"/>
        <end position="261"/>
    </location>
</feature>
<gene>
    <name evidence="2" type="ORF">GGX14DRAFT_543750</name>
</gene>
<protein>
    <submittedName>
        <fullName evidence="2">Uncharacterized protein</fullName>
    </submittedName>
</protein>
<name>A0AAD6V9F2_9AGAR</name>
<sequence length="534" mass="57584">MFSHVGSGCLPVFSVISDGHTVPFQNFSSSCWNSAIGSVDHRSLMSNCNAAYIQLLDVWSVQPEESSSFHGRARGALAQAQALKARPVQTRERDWDLVAFQFHACRTYIPPVYPSLAAYADNSYFTRRPSATYPDDVDTASYALKRLPVYFDFGPTHGGYIHPAVRVNVLRYFHAHACGVQTPLAAKELVLSTLRDGSYAHGTRYCTLRPTGLSTSRTCSRSAPRTTSRLRASHVILEEVEQRRERRQERRRLRGGGGGLRERRRRVLGAAAGAAARAAAAGYGSGGRRGGDGGSGGRSGGGGAADTAAGYGSDGGGGYGSGSGSGGGGGYGSRSGSGGGGGYGSSAAAECLPLHLDTPQCNFYVSQSISLYINCVLRQIEALTYPWDLSSLPLGPSPPQRLELELQRSRSLDLWPRCRIQEPEAVETNLPNCRSVVIMRLSRSSLRGVRVTSPGHRDDGGCDGEAASVNSMLVQSVPNVQGARLLPPSGAQQINIRRWYLELWRVFIRQPTKIITSRTTFVRQQKSKDCQCGF</sequence>
<organism evidence="2 3">
    <name type="scientific">Mycena pura</name>
    <dbReference type="NCBI Taxonomy" id="153505"/>
    <lineage>
        <taxon>Eukaryota</taxon>
        <taxon>Fungi</taxon>
        <taxon>Dikarya</taxon>
        <taxon>Basidiomycota</taxon>
        <taxon>Agaricomycotina</taxon>
        <taxon>Agaricomycetes</taxon>
        <taxon>Agaricomycetidae</taxon>
        <taxon>Agaricales</taxon>
        <taxon>Marasmiineae</taxon>
        <taxon>Mycenaceae</taxon>
        <taxon>Mycena</taxon>
    </lineage>
</organism>
<keyword evidence="3" id="KW-1185">Reference proteome</keyword>
<comment type="caution">
    <text evidence="2">The sequence shown here is derived from an EMBL/GenBank/DDBJ whole genome shotgun (WGS) entry which is preliminary data.</text>
</comment>
<reference evidence="2" key="1">
    <citation type="submission" date="2023-03" db="EMBL/GenBank/DDBJ databases">
        <title>Massive genome expansion in bonnet fungi (Mycena s.s.) driven by repeated elements and novel gene families across ecological guilds.</title>
        <authorList>
            <consortium name="Lawrence Berkeley National Laboratory"/>
            <person name="Harder C.B."/>
            <person name="Miyauchi S."/>
            <person name="Viragh M."/>
            <person name="Kuo A."/>
            <person name="Thoen E."/>
            <person name="Andreopoulos B."/>
            <person name="Lu D."/>
            <person name="Skrede I."/>
            <person name="Drula E."/>
            <person name="Henrissat B."/>
            <person name="Morin E."/>
            <person name="Kohler A."/>
            <person name="Barry K."/>
            <person name="LaButti K."/>
            <person name="Morin E."/>
            <person name="Salamov A."/>
            <person name="Lipzen A."/>
            <person name="Mereny Z."/>
            <person name="Hegedus B."/>
            <person name="Baldrian P."/>
            <person name="Stursova M."/>
            <person name="Weitz H."/>
            <person name="Taylor A."/>
            <person name="Grigoriev I.V."/>
            <person name="Nagy L.G."/>
            <person name="Martin F."/>
            <person name="Kauserud H."/>
        </authorList>
    </citation>
    <scope>NUCLEOTIDE SEQUENCE</scope>
    <source>
        <strain evidence="2">9144</strain>
    </source>
</reference>
<dbReference type="Proteomes" id="UP001219525">
    <property type="component" value="Unassembled WGS sequence"/>
</dbReference>
<dbReference type="PANTHER" id="PTHR37612">
    <property type="entry name" value="FIBROIN HEAVY CHAIN FIB-H LIKE PROTEIN"/>
    <property type="match status" value="1"/>
</dbReference>
<feature type="region of interest" description="Disordered" evidence="1">
    <location>
        <begin position="282"/>
        <end position="304"/>
    </location>
</feature>